<keyword evidence="6" id="KW-0547">Nucleotide-binding</keyword>
<dbReference type="RefSeq" id="WP_048443900.1">
    <property type="nucleotide sequence ID" value="NZ_LABY01000055.1"/>
</dbReference>
<evidence type="ECO:0000256" key="1">
    <source>
        <dbReference type="ARBA" id="ARBA00001946"/>
    </source>
</evidence>
<dbReference type="CDD" id="cd05403">
    <property type="entry name" value="NT_KNTase_like"/>
    <property type="match status" value="1"/>
</dbReference>
<dbReference type="PANTHER" id="PTHR33571:SF12">
    <property type="entry name" value="BSL3053 PROTEIN"/>
    <property type="match status" value="1"/>
</dbReference>
<dbReference type="PANTHER" id="PTHR33571">
    <property type="entry name" value="SSL8005 PROTEIN"/>
    <property type="match status" value="1"/>
</dbReference>
<evidence type="ECO:0000256" key="8">
    <source>
        <dbReference type="ARBA" id="ARBA00022842"/>
    </source>
</evidence>
<evidence type="ECO:0000313" key="11">
    <source>
        <dbReference type="EMBL" id="KMO39721.1"/>
    </source>
</evidence>
<dbReference type="PATRIC" id="fig|298794.3.peg.6381"/>
<evidence type="ECO:0000256" key="5">
    <source>
        <dbReference type="ARBA" id="ARBA00022723"/>
    </source>
</evidence>
<feature type="domain" description="Polymerase nucleotidyl transferase" evidence="10">
    <location>
        <begin position="17"/>
        <end position="96"/>
    </location>
</feature>
<dbReference type="Proteomes" id="UP000035955">
    <property type="component" value="Unassembled WGS sequence"/>
</dbReference>
<organism evidence="11 12">
    <name type="scientific">Methylobacterium variabile</name>
    <dbReference type="NCBI Taxonomy" id="298794"/>
    <lineage>
        <taxon>Bacteria</taxon>
        <taxon>Pseudomonadati</taxon>
        <taxon>Pseudomonadota</taxon>
        <taxon>Alphaproteobacteria</taxon>
        <taxon>Hyphomicrobiales</taxon>
        <taxon>Methylobacteriaceae</taxon>
        <taxon>Methylobacterium</taxon>
    </lineage>
</organism>
<dbReference type="GO" id="GO:0046872">
    <property type="term" value="F:metal ion binding"/>
    <property type="evidence" value="ECO:0007669"/>
    <property type="project" value="UniProtKB-KW"/>
</dbReference>
<evidence type="ECO:0000256" key="2">
    <source>
        <dbReference type="ARBA" id="ARBA00022649"/>
    </source>
</evidence>
<sequence>MTRDDAIARLKAHADGVRAMGATSLHLFGSTARNEAQVDSDLDLFIDYDPESRFNGFDLVGIKLFLEDRLGTPVDVTTRDSLHPRLRERIERSAIRVF</sequence>
<reference evidence="11 12" key="1">
    <citation type="submission" date="2015-03" db="EMBL/GenBank/DDBJ databases">
        <title>Genome sequencing of Methylobacterium variabile DSM 16961.</title>
        <authorList>
            <person name="Chaudhry V."/>
            <person name="Patil P.B."/>
        </authorList>
    </citation>
    <scope>NUCLEOTIDE SEQUENCE [LARGE SCALE GENOMIC DNA]</scope>
    <source>
        <strain evidence="11 12">DSM 16961</strain>
    </source>
</reference>
<dbReference type="InterPro" id="IPR002934">
    <property type="entry name" value="Polymerase_NTP_transf_dom"/>
</dbReference>
<dbReference type="EMBL" id="LABY01000055">
    <property type="protein sequence ID" value="KMO39721.1"/>
    <property type="molecule type" value="Genomic_DNA"/>
</dbReference>
<evidence type="ECO:0000256" key="9">
    <source>
        <dbReference type="ARBA" id="ARBA00038276"/>
    </source>
</evidence>
<proteinExistence type="inferred from homology"/>
<gene>
    <name evidence="11" type="ORF">VQ02_09310</name>
</gene>
<comment type="caution">
    <text evidence="11">The sequence shown here is derived from an EMBL/GenBank/DDBJ whole genome shotgun (WGS) entry which is preliminary data.</text>
</comment>
<keyword evidence="12" id="KW-1185">Reference proteome</keyword>
<dbReference type="Pfam" id="PF01909">
    <property type="entry name" value="NTP_transf_2"/>
    <property type="match status" value="1"/>
</dbReference>
<evidence type="ECO:0000256" key="4">
    <source>
        <dbReference type="ARBA" id="ARBA00022695"/>
    </source>
</evidence>
<protein>
    <submittedName>
        <fullName evidence="11">DNA polymerase III subunit beta</fullName>
    </submittedName>
</protein>
<keyword evidence="2" id="KW-1277">Toxin-antitoxin system</keyword>
<dbReference type="Gene3D" id="3.30.460.10">
    <property type="entry name" value="Beta Polymerase, domain 2"/>
    <property type="match status" value="1"/>
</dbReference>
<comment type="cofactor">
    <cofactor evidence="1">
        <name>Mg(2+)</name>
        <dbReference type="ChEBI" id="CHEBI:18420"/>
    </cofactor>
</comment>
<dbReference type="InterPro" id="IPR043519">
    <property type="entry name" value="NT_sf"/>
</dbReference>
<name>A0A0J6VKQ5_9HYPH</name>
<evidence type="ECO:0000256" key="6">
    <source>
        <dbReference type="ARBA" id="ARBA00022741"/>
    </source>
</evidence>
<keyword evidence="5" id="KW-0479">Metal-binding</keyword>
<comment type="similarity">
    <text evidence="9">Belongs to the MntA antitoxin family.</text>
</comment>
<dbReference type="InterPro" id="IPR052038">
    <property type="entry name" value="Type-VII_TA_antitoxin"/>
</dbReference>
<evidence type="ECO:0000256" key="3">
    <source>
        <dbReference type="ARBA" id="ARBA00022679"/>
    </source>
</evidence>
<evidence type="ECO:0000259" key="10">
    <source>
        <dbReference type="Pfam" id="PF01909"/>
    </source>
</evidence>
<dbReference type="GO" id="GO:0016779">
    <property type="term" value="F:nucleotidyltransferase activity"/>
    <property type="evidence" value="ECO:0007669"/>
    <property type="project" value="UniProtKB-KW"/>
</dbReference>
<dbReference type="AlphaFoldDB" id="A0A0J6VKQ5"/>
<keyword evidence="8" id="KW-0460">Magnesium</keyword>
<keyword evidence="3" id="KW-0808">Transferase</keyword>
<dbReference type="GO" id="GO:0005524">
    <property type="term" value="F:ATP binding"/>
    <property type="evidence" value="ECO:0007669"/>
    <property type="project" value="UniProtKB-KW"/>
</dbReference>
<dbReference type="SUPFAM" id="SSF81301">
    <property type="entry name" value="Nucleotidyltransferase"/>
    <property type="match status" value="1"/>
</dbReference>
<evidence type="ECO:0000313" key="12">
    <source>
        <dbReference type="Proteomes" id="UP000035955"/>
    </source>
</evidence>
<keyword evidence="7" id="KW-0067">ATP-binding</keyword>
<evidence type="ECO:0000256" key="7">
    <source>
        <dbReference type="ARBA" id="ARBA00022840"/>
    </source>
</evidence>
<keyword evidence="4" id="KW-0548">Nucleotidyltransferase</keyword>
<dbReference type="OrthoDB" id="559450at2"/>
<accession>A0A0J6VKQ5</accession>